<dbReference type="GO" id="GO:0008305">
    <property type="term" value="C:integrin complex"/>
    <property type="evidence" value="ECO:0007669"/>
    <property type="project" value="TreeGrafter"/>
</dbReference>
<dbReference type="Gene3D" id="2.60.40.1530">
    <property type="entry name" value="ntegrin, alpha v. Chain A, domain 4"/>
    <property type="match status" value="1"/>
</dbReference>
<dbReference type="AlphaFoldDB" id="A0A979FW27"/>
<evidence type="ECO:0000256" key="1">
    <source>
        <dbReference type="ARBA" id="ARBA00004479"/>
    </source>
</evidence>
<dbReference type="GO" id="GO:0033627">
    <property type="term" value="P:cell adhesion mediated by integrin"/>
    <property type="evidence" value="ECO:0007669"/>
    <property type="project" value="TreeGrafter"/>
</dbReference>
<evidence type="ECO:0000256" key="2">
    <source>
        <dbReference type="ARBA" id="ARBA00023037"/>
    </source>
</evidence>
<evidence type="ECO:0000256" key="4">
    <source>
        <dbReference type="ARBA" id="ARBA00023180"/>
    </source>
</evidence>
<dbReference type="GO" id="GO:0009897">
    <property type="term" value="C:external side of plasma membrane"/>
    <property type="evidence" value="ECO:0007669"/>
    <property type="project" value="TreeGrafter"/>
</dbReference>
<dbReference type="InterPro" id="IPR032695">
    <property type="entry name" value="Integrin_dom_sf"/>
</dbReference>
<gene>
    <name evidence="6" type="primary">LOC108670820</name>
</gene>
<dbReference type="Gene3D" id="2.60.40.1510">
    <property type="entry name" value="ntegrin, alpha v. Chain A, domain 3"/>
    <property type="match status" value="1"/>
</dbReference>
<sequence length="459" mass="46510">MVLTNGRQSCSELPAKLHREIIDVSTPLSVTVLGVPGDPDIALRRDSVTRAVATAVMAPGCGGDACHPRLLVRTVLGGGLTHWVLGTDAPLLVEVTVLVEDDPAYNASLVLRLPRHVTARHAPVECTLTPAGGGQSAAVTCRLPSPISARQTVVMAISTSVGAVGAEGADGADGADGAEGAEGADVTQLEFDVSVTALNAAAADKATLAVTRDVSIVVQTLTDPDAIYYGTATSAALQALDFVAKVQNNGVTRSVSVQLQLQVPAAAGGHLLLVGTQVQLSSGGRSGACAVEALPQGEDVIQDGGGGDGGDGVVLRCGDVTTSCVLVTCVLPALQDEVITLTSLVNTTALQEAFGIESAVQNNGVTRSVSVQLQLQVPAAVGGHLLLVGTQVQGEDVIQDGGGGDGGDGVVLRCGDVTTSCVLVTCVLPALQDEVITLTSLVNTTALQGKCYRVENLER</sequence>
<dbReference type="KEGG" id="hazt:108670820"/>
<accession>A0A979FW27</accession>
<protein>
    <submittedName>
        <fullName evidence="6">Uncharacterized protein LOC108670820</fullName>
    </submittedName>
</protein>
<dbReference type="RefSeq" id="XP_047741451.1">
    <property type="nucleotide sequence ID" value="XM_047885495.1"/>
</dbReference>
<evidence type="ECO:0000256" key="3">
    <source>
        <dbReference type="ARBA" id="ARBA00023136"/>
    </source>
</evidence>
<dbReference type="SUPFAM" id="SSF69179">
    <property type="entry name" value="Integrin domains"/>
    <property type="match status" value="1"/>
</dbReference>
<evidence type="ECO:0000313" key="5">
    <source>
        <dbReference type="Proteomes" id="UP000694843"/>
    </source>
</evidence>
<proteinExistence type="predicted"/>
<evidence type="ECO:0000313" key="6">
    <source>
        <dbReference type="RefSeq" id="XP_047741451.1"/>
    </source>
</evidence>
<dbReference type="Proteomes" id="UP000694843">
    <property type="component" value="Unplaced"/>
</dbReference>
<dbReference type="PANTHER" id="PTHR23220">
    <property type="entry name" value="INTEGRIN ALPHA"/>
    <property type="match status" value="1"/>
</dbReference>
<name>A0A979FW27_HYAAZ</name>
<comment type="subcellular location">
    <subcellularLocation>
        <location evidence="1">Membrane</location>
        <topology evidence="1">Single-pass type I membrane protein</topology>
    </subcellularLocation>
</comment>
<dbReference type="GO" id="GO:0005178">
    <property type="term" value="F:integrin binding"/>
    <property type="evidence" value="ECO:0007669"/>
    <property type="project" value="TreeGrafter"/>
</dbReference>
<keyword evidence="5" id="KW-1185">Reference proteome</keyword>
<keyword evidence="2" id="KW-0401">Integrin</keyword>
<keyword evidence="4" id="KW-0325">Glycoprotein</keyword>
<dbReference type="GeneID" id="108670820"/>
<dbReference type="PANTHER" id="PTHR23220:SF122">
    <property type="entry name" value="INTEGRIN ALPHA-PS1"/>
    <property type="match status" value="1"/>
</dbReference>
<dbReference type="GO" id="GO:0007157">
    <property type="term" value="P:heterophilic cell-cell adhesion via plasma membrane cell adhesion molecules"/>
    <property type="evidence" value="ECO:0007669"/>
    <property type="project" value="UniProtKB-ARBA"/>
</dbReference>
<dbReference type="GO" id="GO:0007229">
    <property type="term" value="P:integrin-mediated signaling pathway"/>
    <property type="evidence" value="ECO:0007669"/>
    <property type="project" value="UniProtKB-KW"/>
</dbReference>
<dbReference type="GO" id="GO:0007160">
    <property type="term" value="P:cell-matrix adhesion"/>
    <property type="evidence" value="ECO:0007669"/>
    <property type="project" value="TreeGrafter"/>
</dbReference>
<reference evidence="6" key="1">
    <citation type="submission" date="2025-08" db="UniProtKB">
        <authorList>
            <consortium name="RefSeq"/>
        </authorList>
    </citation>
    <scope>IDENTIFICATION</scope>
    <source>
        <tissue evidence="6">Whole organism</tissue>
    </source>
</reference>
<keyword evidence="3" id="KW-0472">Membrane</keyword>
<organism evidence="5 6">
    <name type="scientific">Hyalella azteca</name>
    <name type="common">Amphipod</name>
    <dbReference type="NCBI Taxonomy" id="294128"/>
    <lineage>
        <taxon>Eukaryota</taxon>
        <taxon>Metazoa</taxon>
        <taxon>Ecdysozoa</taxon>
        <taxon>Arthropoda</taxon>
        <taxon>Crustacea</taxon>
        <taxon>Multicrustacea</taxon>
        <taxon>Malacostraca</taxon>
        <taxon>Eumalacostraca</taxon>
        <taxon>Peracarida</taxon>
        <taxon>Amphipoda</taxon>
        <taxon>Senticaudata</taxon>
        <taxon>Talitrida</taxon>
        <taxon>Talitroidea</taxon>
        <taxon>Hyalellidae</taxon>
        <taxon>Hyalella</taxon>
    </lineage>
</organism>